<dbReference type="Proteomes" id="UP000294641">
    <property type="component" value="Unassembled WGS sequence"/>
</dbReference>
<reference evidence="3 5" key="2">
    <citation type="submission" date="2019-03" db="EMBL/GenBank/DDBJ databases">
        <title>Genomic Encyclopedia of Type Strains, Phase IV (KMG-IV): sequencing the most valuable type-strain genomes for metagenomic binning, comparative biology and taxonomic classification.</title>
        <authorList>
            <person name="Goeker M."/>
        </authorList>
    </citation>
    <scope>NUCLEOTIDE SEQUENCE [LARGE SCALE GENOMIC DNA]</scope>
    <source>
        <strain evidence="3 5">DSM 20580</strain>
    </source>
</reference>
<evidence type="ECO:0000313" key="4">
    <source>
        <dbReference type="Proteomes" id="UP000254330"/>
    </source>
</evidence>
<organism evidence="2 4">
    <name type="scientific">Kurthia zopfii</name>
    <dbReference type="NCBI Taxonomy" id="1650"/>
    <lineage>
        <taxon>Bacteria</taxon>
        <taxon>Bacillati</taxon>
        <taxon>Bacillota</taxon>
        <taxon>Bacilli</taxon>
        <taxon>Bacillales</taxon>
        <taxon>Caryophanaceae</taxon>
        <taxon>Kurthia</taxon>
    </lineage>
</organism>
<dbReference type="Proteomes" id="UP000254330">
    <property type="component" value="Unassembled WGS sequence"/>
</dbReference>
<sequence>MKRQLMALGLASVLTVPTWLTAAYPIDASAKKVTVPKKVKAVTSKIKAINPKKSNYIKQTQLANSAYNKLSKKDRLKVTNRKTLTKHVKAIAPTVKKVSKLKKDAAKLSKSTYMTAAPRLLKTYNGLNRAGKAYTPASTVKKINYYNSINKTNTTFKKLTKSSETTLPTLNDAAAINDFILAYEKLSDNQKRILGGSQEAIDYLLQLKPLVKKAVDFDAKYKKLDPTNNAYLKQAYDLNLEYDDGKESISVIVKGTPTILTLAKFTKSHGEITSIPTSKIKQEIDLKDAFEKAVNALPGTGDQYKLVKNAVTAYKNINRDTSDGKKLLGMPITIVDKAALATYKKYEAIPTVVEALQSLPDYDSKNNLSTEDHTALKGAGYTQAQIDTIYNQGLIKSEEVITNLDLAIKSYKKLGGDQKDIVKQKLTSLSLNYLQDAAAIKKGQGMTKAYSAALKKTDLAGMIKEADAYHDLVKKNDLAIRYTSEAPVISVARGTYKTQIGHVTEFEKKMESYSSLTDLKAIQDAYKTIEKDKPSGTKMIASKYVKDYKLIESMIDIKKKMAKVTDPYSTKELNAILDSVKLYAKLDQPKKELVDSFEPRVENFVTEVENIKAAMAVDQKYLALRPSSKNYTKDAKATYNMYLDANANVKKYLVNEIGIKGLPNTYKTPQDKADAFEDAVNRVYKEVYTNVITDAETMNNLKNVKNTYENDIKPYSKINNLVEADVLKKYKQLMPIIDVYNQIFYLKPTPKTEKERENILTAIKAYNKLDKFGKDVIKIEDKLRVNLPLLGDETEINEAKKIDAAYKRIPISDPAYEKKVFEVYLTYRKALPDVQKYVLKSSVLIAASTKYSDVIKAADTFENALKTINSTSRIIDIHKLKEIYEKNKKLYPILDQFIDPKNLMLYKSYLDLLLIQDVAQTVFDQREINGKWIKYDHWFYAYSQSQDKAQFVRNMRKALLISKDASAVQFSIINNSPNYESYSGMLELPNGQNKPIYGANGVIIGYDPEPGFKGEYKRDEVIYNPIDWLNETQIQNLLRAMEYEKRFNALKPGNRTYAREGVALYNDLNKEGIPVKMYFLYNPQLEQIQKLYGDALKNVDKFEALVKALDPKTATLTEVAKLKTAYNELNDVALTLVDSSILKKYQSYIATEEVAVKYRNLSETNKTMENNANILDFISVYNKLTADAKNIVQNELKNPSWLTTLLADEKEIKAAQAVDKKYETLDPKKDNYEAEVIKLVVEYDKLQDTTKKNYSVYSAELDKFKEIYGDEIASSTEKDKNPKITADNFTKMVNKLDSDSKYTEVEAAYELYVFLSVPQTYKDSPKKVVGLNFVDKAVITKYLQYEGLVKIKQAFDTVKDMNAKNFSVKEKDAILASIAAHKKLSRDPKTIFNNDPVFGAIESSTPEKEKRYLVLATEDIKYAEEADKRFEKIKKGSTSFVKDMIYAMKYYNGMTEFQKKFFTQTTLYNTYKKYDKASVIKGEVNTIPEAVLSIVNFEDAVRAAMEIHDKINQSEEIESKWYTEIMEQIVIAYKQYDFLNREFTIEGQKVRLLEMVSNSIRSDYVILKNAYDVNEYLNGLKKQ</sequence>
<keyword evidence="1" id="KW-0732">Signal</keyword>
<evidence type="ECO:0000313" key="3">
    <source>
        <dbReference type="EMBL" id="TDR39270.1"/>
    </source>
</evidence>
<evidence type="ECO:0000313" key="2">
    <source>
        <dbReference type="EMBL" id="STX08815.1"/>
    </source>
</evidence>
<dbReference type="OrthoDB" id="2451708at2"/>
<dbReference type="RefSeq" id="WP_109349374.1">
    <property type="nucleotide sequence ID" value="NZ_BJUE01000034.1"/>
</dbReference>
<dbReference type="EMBL" id="UGNP01000001">
    <property type="protein sequence ID" value="STX08815.1"/>
    <property type="molecule type" value="Genomic_DNA"/>
</dbReference>
<feature type="signal peptide" evidence="1">
    <location>
        <begin position="1"/>
        <end position="22"/>
    </location>
</feature>
<protein>
    <submittedName>
        <fullName evidence="2">Uncharacterized protein</fullName>
    </submittedName>
</protein>
<name>A0A8B4Q8H0_9BACL</name>
<gene>
    <name evidence="3" type="ORF">DFR61_11245</name>
    <name evidence="2" type="ORF">NCTC10597_00481</name>
</gene>
<reference evidence="2 4" key="1">
    <citation type="submission" date="2018-06" db="EMBL/GenBank/DDBJ databases">
        <authorList>
            <consortium name="Pathogen Informatics"/>
            <person name="Doyle S."/>
        </authorList>
    </citation>
    <scope>NUCLEOTIDE SEQUENCE [LARGE SCALE GENOMIC DNA]</scope>
    <source>
        <strain evidence="2 4">NCTC10597</strain>
    </source>
</reference>
<dbReference type="EMBL" id="SNZG01000012">
    <property type="protein sequence ID" value="TDR39270.1"/>
    <property type="molecule type" value="Genomic_DNA"/>
</dbReference>
<keyword evidence="5" id="KW-1185">Reference proteome</keyword>
<feature type="chain" id="PRO_5032555171" evidence="1">
    <location>
        <begin position="23"/>
        <end position="1583"/>
    </location>
</feature>
<evidence type="ECO:0000313" key="5">
    <source>
        <dbReference type="Proteomes" id="UP000294641"/>
    </source>
</evidence>
<proteinExistence type="predicted"/>
<evidence type="ECO:0000256" key="1">
    <source>
        <dbReference type="SAM" id="SignalP"/>
    </source>
</evidence>
<accession>A0A8B4Q8H0</accession>
<comment type="caution">
    <text evidence="2">The sequence shown here is derived from an EMBL/GenBank/DDBJ whole genome shotgun (WGS) entry which is preliminary data.</text>
</comment>